<accession>A0ACC1QEU3</accession>
<proteinExistence type="predicted"/>
<name>A0ACC1QEU3_9HYPO</name>
<reference evidence="1" key="1">
    <citation type="submission" date="2022-07" db="EMBL/GenBank/DDBJ databases">
        <title>Genome Sequence of Lecanicillium saksenae.</title>
        <authorList>
            <person name="Buettner E."/>
        </authorList>
    </citation>
    <scope>NUCLEOTIDE SEQUENCE</scope>
    <source>
        <strain evidence="1">VT-O1</strain>
    </source>
</reference>
<sequence>MTPSVDAEFEAAIAPLRPMLSQIPTPAAHDIEARRRNMALFTNSSSPPPVPNGLTQDIISVTTADRNTISLWRVAKNPESGAKEKTLGPARPVHPWRGIHHPQRAICDGARLRTRPRERNFHICRRLQARSGASVSHPAARLLGVAAARS</sequence>
<protein>
    <submittedName>
        <fullName evidence="1">Uncharacterized protein</fullName>
    </submittedName>
</protein>
<gene>
    <name evidence="1" type="ORF">NLG97_g10909</name>
</gene>
<evidence type="ECO:0000313" key="2">
    <source>
        <dbReference type="Proteomes" id="UP001148737"/>
    </source>
</evidence>
<keyword evidence="2" id="KW-1185">Reference proteome</keyword>
<organism evidence="1 2">
    <name type="scientific">Lecanicillium saksenae</name>
    <dbReference type="NCBI Taxonomy" id="468837"/>
    <lineage>
        <taxon>Eukaryota</taxon>
        <taxon>Fungi</taxon>
        <taxon>Dikarya</taxon>
        <taxon>Ascomycota</taxon>
        <taxon>Pezizomycotina</taxon>
        <taxon>Sordariomycetes</taxon>
        <taxon>Hypocreomycetidae</taxon>
        <taxon>Hypocreales</taxon>
        <taxon>Cordycipitaceae</taxon>
        <taxon>Lecanicillium</taxon>
    </lineage>
</organism>
<dbReference type="Proteomes" id="UP001148737">
    <property type="component" value="Unassembled WGS sequence"/>
</dbReference>
<evidence type="ECO:0000313" key="1">
    <source>
        <dbReference type="EMBL" id="KAJ3472535.1"/>
    </source>
</evidence>
<dbReference type="EMBL" id="JANAKD010003043">
    <property type="protein sequence ID" value="KAJ3472535.1"/>
    <property type="molecule type" value="Genomic_DNA"/>
</dbReference>
<comment type="caution">
    <text evidence="1">The sequence shown here is derived from an EMBL/GenBank/DDBJ whole genome shotgun (WGS) entry which is preliminary data.</text>
</comment>